<dbReference type="AlphaFoldDB" id="A0A8X6MV30"/>
<dbReference type="Proteomes" id="UP000887013">
    <property type="component" value="Unassembled WGS sequence"/>
</dbReference>
<name>A0A8X6MV30_NEPPI</name>
<feature type="non-terminal residue" evidence="1">
    <location>
        <position position="49"/>
    </location>
</feature>
<organism evidence="1 5">
    <name type="scientific">Nephila pilipes</name>
    <name type="common">Giant wood spider</name>
    <name type="synonym">Nephila maculata</name>
    <dbReference type="NCBI Taxonomy" id="299642"/>
    <lineage>
        <taxon>Eukaryota</taxon>
        <taxon>Metazoa</taxon>
        <taxon>Ecdysozoa</taxon>
        <taxon>Arthropoda</taxon>
        <taxon>Chelicerata</taxon>
        <taxon>Arachnida</taxon>
        <taxon>Araneae</taxon>
        <taxon>Araneomorphae</taxon>
        <taxon>Entelegynae</taxon>
        <taxon>Araneoidea</taxon>
        <taxon>Nephilidae</taxon>
        <taxon>Nephila</taxon>
    </lineage>
</organism>
<dbReference type="EMBL" id="BMAW01078602">
    <property type="protein sequence ID" value="GFU11689.1"/>
    <property type="molecule type" value="Genomic_DNA"/>
</dbReference>
<keyword evidence="5" id="KW-1185">Reference proteome</keyword>
<comment type="caution">
    <text evidence="1">The sequence shown here is derived from an EMBL/GenBank/DDBJ whole genome shotgun (WGS) entry which is preliminary data.</text>
</comment>
<evidence type="ECO:0000313" key="3">
    <source>
        <dbReference type="EMBL" id="GFU11689.1"/>
    </source>
</evidence>
<evidence type="ECO:0000313" key="4">
    <source>
        <dbReference type="EMBL" id="GFU41426.1"/>
    </source>
</evidence>
<evidence type="ECO:0000313" key="2">
    <source>
        <dbReference type="EMBL" id="GFU01917.1"/>
    </source>
</evidence>
<dbReference type="EMBL" id="BMAW01076529">
    <property type="protein sequence ID" value="GFU01917.1"/>
    <property type="molecule type" value="Genomic_DNA"/>
</dbReference>
<reference evidence="1" key="1">
    <citation type="submission" date="2020-08" db="EMBL/GenBank/DDBJ databases">
        <title>Multicomponent nature underlies the extraordinary mechanical properties of spider dragline silk.</title>
        <authorList>
            <person name="Kono N."/>
            <person name="Nakamura H."/>
            <person name="Mori M."/>
            <person name="Yoshida Y."/>
            <person name="Ohtoshi R."/>
            <person name="Malay A.D."/>
            <person name="Moran D.A.P."/>
            <person name="Tomita M."/>
            <person name="Numata K."/>
            <person name="Arakawa K."/>
        </authorList>
    </citation>
    <scope>NUCLEOTIDE SEQUENCE</scope>
</reference>
<dbReference type="EMBL" id="BMAW01097398">
    <property type="protein sequence ID" value="GFS79396.1"/>
    <property type="molecule type" value="Genomic_DNA"/>
</dbReference>
<protein>
    <submittedName>
        <fullName evidence="1">Uncharacterized protein</fullName>
    </submittedName>
</protein>
<proteinExistence type="predicted"/>
<sequence length="49" mass="5729">MIAFDRCHHCGPITVINTWREPAQLFPGVCLIERVYGDVSEINRNRFPR</sequence>
<evidence type="ECO:0000313" key="5">
    <source>
        <dbReference type="Proteomes" id="UP000887013"/>
    </source>
</evidence>
<accession>A0A8X6MV30</accession>
<evidence type="ECO:0000313" key="1">
    <source>
        <dbReference type="EMBL" id="GFS79396.1"/>
    </source>
</evidence>
<dbReference type="EMBL" id="BMAW01035847">
    <property type="protein sequence ID" value="GFU41426.1"/>
    <property type="molecule type" value="Genomic_DNA"/>
</dbReference>
<gene>
    <name evidence="2" type="ORF">NPIL_138081</name>
    <name evidence="4" type="ORF">NPIL_222261</name>
    <name evidence="3" type="ORF">NPIL_339531</name>
    <name evidence="1" type="ORF">NPIL_343861</name>
</gene>